<sequence length="274" mass="31323">MQSTSLLRKQNQLFDQRMKHESGFGRIAAECHQIAATVFQSSDEHNEIMIRHTSQCASLHHVGTNATLHQNRFHLAMIVDQQIRLHQSQALMAHFQSQFDWYNFGSFSDSLFDFFGQFALINRNTLTQRLVSKEPSVKAAPVGPLVRGYFTIGRLVVSMNVVGLDFDFPRRCCSFLFPLEHWTRTNKQQQQQQQTLAKVKKACKAIVDLFACQLLDASYLISSLDFHLNLPDDAFSRTGMPQLFSLSHTILPVQRKPGDLKFRANVVIHCNVKN</sequence>
<evidence type="ECO:0000313" key="1">
    <source>
        <dbReference type="EMBL" id="KRY32521.1"/>
    </source>
</evidence>
<accession>A0A0V1B6F4</accession>
<organism evidence="1 2">
    <name type="scientific">Trichinella spiralis</name>
    <name type="common">Trichina worm</name>
    <dbReference type="NCBI Taxonomy" id="6334"/>
    <lineage>
        <taxon>Eukaryota</taxon>
        <taxon>Metazoa</taxon>
        <taxon>Ecdysozoa</taxon>
        <taxon>Nematoda</taxon>
        <taxon>Enoplea</taxon>
        <taxon>Dorylaimia</taxon>
        <taxon>Trichinellida</taxon>
        <taxon>Trichinellidae</taxon>
        <taxon>Trichinella</taxon>
    </lineage>
</organism>
<dbReference type="EMBL" id="JYDH01000096">
    <property type="protein sequence ID" value="KRY32521.1"/>
    <property type="molecule type" value="Genomic_DNA"/>
</dbReference>
<dbReference type="AlphaFoldDB" id="A0A0V1B6F4"/>
<gene>
    <name evidence="1" type="ORF">T01_11456</name>
</gene>
<evidence type="ECO:0000313" key="2">
    <source>
        <dbReference type="Proteomes" id="UP000054776"/>
    </source>
</evidence>
<comment type="caution">
    <text evidence="1">The sequence shown here is derived from an EMBL/GenBank/DDBJ whole genome shotgun (WGS) entry which is preliminary data.</text>
</comment>
<reference evidence="1 2" key="1">
    <citation type="submission" date="2015-01" db="EMBL/GenBank/DDBJ databases">
        <title>Evolution of Trichinella species and genotypes.</title>
        <authorList>
            <person name="Korhonen P.K."/>
            <person name="Edoardo P."/>
            <person name="Giuseppe L.R."/>
            <person name="Gasser R.B."/>
        </authorList>
    </citation>
    <scope>NUCLEOTIDE SEQUENCE [LARGE SCALE GENOMIC DNA]</scope>
    <source>
        <strain evidence="1">ISS3</strain>
    </source>
</reference>
<protein>
    <submittedName>
        <fullName evidence="1">Uncharacterized protein</fullName>
    </submittedName>
</protein>
<name>A0A0V1B6F4_TRISP</name>
<keyword evidence="2" id="KW-1185">Reference proteome</keyword>
<dbReference type="InParanoid" id="A0A0V1B6F4"/>
<dbReference type="Proteomes" id="UP000054776">
    <property type="component" value="Unassembled WGS sequence"/>
</dbReference>
<proteinExistence type="predicted"/>
<dbReference type="OrthoDB" id="5917826at2759"/>